<dbReference type="InterPro" id="IPR036380">
    <property type="entry name" value="Isochorismatase-like_sf"/>
</dbReference>
<name>A0A0D2GFE8_CLAB1</name>
<keyword evidence="2" id="KW-1185">Reference proteome</keyword>
<dbReference type="Proteomes" id="UP000053789">
    <property type="component" value="Unassembled WGS sequence"/>
</dbReference>
<dbReference type="GeneID" id="27695397"/>
<organism evidence="1 2">
    <name type="scientific">Cladophialophora bantiana (strain ATCC 10958 / CBS 173.52 / CDC B-1940 / NIH 8579)</name>
    <name type="common">Xylohypha bantiana</name>
    <dbReference type="NCBI Taxonomy" id="1442370"/>
    <lineage>
        <taxon>Eukaryota</taxon>
        <taxon>Fungi</taxon>
        <taxon>Dikarya</taxon>
        <taxon>Ascomycota</taxon>
        <taxon>Pezizomycotina</taxon>
        <taxon>Eurotiomycetes</taxon>
        <taxon>Chaetothyriomycetidae</taxon>
        <taxon>Chaetothyriales</taxon>
        <taxon>Herpotrichiellaceae</taxon>
        <taxon>Cladophialophora</taxon>
    </lineage>
</organism>
<dbReference type="SUPFAM" id="SSF52499">
    <property type="entry name" value="Isochorismatase-like hydrolases"/>
    <property type="match status" value="1"/>
</dbReference>
<reference evidence="1" key="1">
    <citation type="submission" date="2015-01" db="EMBL/GenBank/DDBJ databases">
        <title>The Genome Sequence of Cladophialophora bantiana CBS 173.52.</title>
        <authorList>
            <consortium name="The Broad Institute Genomics Platform"/>
            <person name="Cuomo C."/>
            <person name="de Hoog S."/>
            <person name="Gorbushina A."/>
            <person name="Stielow B."/>
            <person name="Teixiera M."/>
            <person name="Abouelleil A."/>
            <person name="Chapman S.B."/>
            <person name="Priest M."/>
            <person name="Young S.K."/>
            <person name="Wortman J."/>
            <person name="Nusbaum C."/>
            <person name="Birren B."/>
        </authorList>
    </citation>
    <scope>NUCLEOTIDE SEQUENCE [LARGE SCALE GENOMIC DNA]</scope>
    <source>
        <strain evidence="1">CBS 173.52</strain>
    </source>
</reference>
<dbReference type="Gene3D" id="3.40.50.850">
    <property type="entry name" value="Isochorismatase-like"/>
    <property type="match status" value="1"/>
</dbReference>
<accession>A0A0D2GFE8</accession>
<evidence type="ECO:0000313" key="1">
    <source>
        <dbReference type="EMBL" id="KIW97077.1"/>
    </source>
</evidence>
<dbReference type="AlphaFoldDB" id="A0A0D2GFE8"/>
<proteinExistence type="predicted"/>
<evidence type="ECO:0000313" key="2">
    <source>
        <dbReference type="Proteomes" id="UP000053789"/>
    </source>
</evidence>
<dbReference type="PANTHER" id="PTHR43540:SF9">
    <property type="entry name" value="FAMILY HYDROLASE, PUTATIVE (AFU_ORTHOLOGUE AFUA_2G08700)-RELATED"/>
    <property type="match status" value="1"/>
</dbReference>
<dbReference type="RefSeq" id="XP_016623746.1">
    <property type="nucleotide sequence ID" value="XM_016760225.1"/>
</dbReference>
<dbReference type="EMBL" id="KN846982">
    <property type="protein sequence ID" value="KIW97077.1"/>
    <property type="molecule type" value="Genomic_DNA"/>
</dbReference>
<gene>
    <name evidence="1" type="ORF">Z519_02469</name>
</gene>
<dbReference type="VEuPathDB" id="FungiDB:Z519_02469"/>
<dbReference type="OrthoDB" id="167809at2759"/>
<dbReference type="PANTHER" id="PTHR43540">
    <property type="entry name" value="PEROXYUREIDOACRYLATE/UREIDOACRYLATE AMIDOHYDROLASE-RELATED"/>
    <property type="match status" value="1"/>
</dbReference>
<dbReference type="InterPro" id="IPR050272">
    <property type="entry name" value="Isochorismatase-like_hydrls"/>
</dbReference>
<dbReference type="HOGENOM" id="CLU_068979_0_0_1"/>
<evidence type="ECO:0008006" key="3">
    <source>
        <dbReference type="Google" id="ProtNLM"/>
    </source>
</evidence>
<sequence>MNNTDPNHRKAIVGNPNASFWLYDSKTGFNLTHPATPSSPTPSPNYTVKTTTLPITIHPPICALVIIDMQNFFLSPNLGRPKDSKGLVAQQQLLKYAIPAARKAGIRIIWLNWGLTDQEVAEMPPGTLRAFGFETVLASEFACYDKVQRKQAAVDSHGVNEGCHQFPDPHIETSGKNPRIYKGLGTEVGPVVLDDGSTIQGGRLLMRGTWNADLTPELKQTYEADGKKANPPDVWIHKNRMSGLWGQSTLCTEFLEKEGIKTLFFTGVNTDQCVGGSLQDVSSFSIIDLPPPPPLASTYFITGVLNHYQVLSWLILDVVRDQAYSKGYDVILLADGAGTTSPASSQESIEFNCAKTWGFCTSCKDFAEGLGL</sequence>
<protein>
    <recommendedName>
        <fullName evidence="3">Isochorismatase-like domain-containing protein</fullName>
    </recommendedName>
</protein>